<dbReference type="SUPFAM" id="SSF63817">
    <property type="entry name" value="Sortase"/>
    <property type="match status" value="1"/>
</dbReference>
<dbReference type="GO" id="GO:0016787">
    <property type="term" value="F:hydrolase activity"/>
    <property type="evidence" value="ECO:0007669"/>
    <property type="project" value="UniProtKB-KW"/>
</dbReference>
<dbReference type="Pfam" id="PF04203">
    <property type="entry name" value="Sortase"/>
    <property type="match status" value="1"/>
</dbReference>
<evidence type="ECO:0000313" key="4">
    <source>
        <dbReference type="Proteomes" id="UP000438120"/>
    </source>
</evidence>
<keyword evidence="4" id="KW-1185">Reference proteome</keyword>
<evidence type="ECO:0000313" key="3">
    <source>
        <dbReference type="EMBL" id="MST87717.1"/>
    </source>
</evidence>
<dbReference type="AlphaFoldDB" id="A0A6A8MFY0"/>
<evidence type="ECO:0000256" key="2">
    <source>
        <dbReference type="PIRSR" id="PIRSR605754-1"/>
    </source>
</evidence>
<gene>
    <name evidence="3" type="ORF">FYJ62_08845</name>
</gene>
<accession>A0A6A8MFY0</accession>
<dbReference type="InterPro" id="IPR005754">
    <property type="entry name" value="Sortase"/>
</dbReference>
<sequence>MQQTLPVASKWRFSQLEVSPATYTGSAADRDWVVAGHNFVNHFGRLNQLQVGDKVYFKAASGRRYVYRVAKLEVLKPTAISKMVKSKYDLSLFTCTYSAAAYCKSNSNP</sequence>
<feature type="active site" description="Acyl-thioester intermediate" evidence="2">
    <location>
        <position position="95"/>
    </location>
</feature>
<evidence type="ECO:0000256" key="1">
    <source>
        <dbReference type="ARBA" id="ARBA00022801"/>
    </source>
</evidence>
<dbReference type="InterPro" id="IPR023365">
    <property type="entry name" value="Sortase_dom-sf"/>
</dbReference>
<proteinExistence type="predicted"/>
<protein>
    <submittedName>
        <fullName evidence="3">Sortase</fullName>
    </submittedName>
</protein>
<name>A0A6A8MFY0_9LACO</name>
<comment type="caution">
    <text evidence="3">The sequence shown here is derived from an EMBL/GenBank/DDBJ whole genome shotgun (WGS) entry which is preliminary data.</text>
</comment>
<reference evidence="3 4" key="1">
    <citation type="submission" date="2019-08" db="EMBL/GenBank/DDBJ databases">
        <title>In-depth cultivation of the pig gut microbiome towards novel bacterial diversity and tailored functional studies.</title>
        <authorList>
            <person name="Wylensek D."/>
            <person name="Hitch T.C.A."/>
            <person name="Clavel T."/>
        </authorList>
    </citation>
    <scope>NUCLEOTIDE SEQUENCE [LARGE SCALE GENOMIC DNA]</scope>
    <source>
        <strain evidence="3 4">Bifido-178-WT-2B</strain>
    </source>
</reference>
<organism evidence="3 4">
    <name type="scientific">Lactobacillus porci</name>
    <dbReference type="NCBI Taxonomy" id="2012477"/>
    <lineage>
        <taxon>Bacteria</taxon>
        <taxon>Bacillati</taxon>
        <taxon>Bacillota</taxon>
        <taxon>Bacilli</taxon>
        <taxon>Lactobacillales</taxon>
        <taxon>Lactobacillaceae</taxon>
        <taxon>Lactobacillus</taxon>
    </lineage>
</organism>
<dbReference type="CDD" id="cd00004">
    <property type="entry name" value="Sortase"/>
    <property type="match status" value="1"/>
</dbReference>
<dbReference type="Gene3D" id="2.40.260.10">
    <property type="entry name" value="Sortase"/>
    <property type="match status" value="1"/>
</dbReference>
<feature type="active site" description="Proton donor/acceptor" evidence="2">
    <location>
        <position position="37"/>
    </location>
</feature>
<dbReference type="OrthoDB" id="2328774at2"/>
<dbReference type="Proteomes" id="UP000438120">
    <property type="component" value="Unassembled WGS sequence"/>
</dbReference>
<keyword evidence="1" id="KW-0378">Hydrolase</keyword>
<dbReference type="EMBL" id="VUMX01000030">
    <property type="protein sequence ID" value="MST87717.1"/>
    <property type="molecule type" value="Genomic_DNA"/>
</dbReference>